<sequence>MNLHLEDFHTGRATSHLLLAEIRSSPGPLSKRDHFDLGVLLPTYTDLVQEALLTLSPFYISALCGLEDYVIWKIEQNLAVLDTNFKTGLLVSCVEFHSIEFGLGVKATTGEEDDEVKDESDHYSTDDDDCLIAAVELRSGSGGHKKIYPRLQYDPFELFNVPHACAKRRQFSLSEIFELMNFENNDALLRLVDSGIKRREKETKEAGDPNVFVSQGEGMRGHGNTLGEAPTTIVKSHLWSLACLGRRINGVLASLGPVLDQIANRPAPMFVLGIFAAGLAPRIWERVARYRRCVLPSSLQPLRQLRGGNALQDLVRFTTFVELPLSIHQSDYSPDNSPWIVIDCSYPGTPAAMLQKYYPGTFAAPVASCAPLHVSGNYWQYWKAIEEVLPRDCSSGRQMIVAHPHKLVSDDVTQDEIDMLMARFEGRENLGMALDVIWRFEEPIMLW</sequence>
<evidence type="ECO:0000313" key="2">
    <source>
        <dbReference type="EMBL" id="CAI4215999.1"/>
    </source>
</evidence>
<keyword evidence="3" id="KW-1185">Reference proteome</keyword>
<feature type="region of interest" description="Disordered" evidence="1">
    <location>
        <begin position="200"/>
        <end position="222"/>
    </location>
</feature>
<dbReference type="GO" id="GO:0006508">
    <property type="term" value="P:proteolysis"/>
    <property type="evidence" value="ECO:0007669"/>
    <property type="project" value="InterPro"/>
</dbReference>
<dbReference type="GO" id="GO:0070008">
    <property type="term" value="F:serine-type exopeptidase activity"/>
    <property type="evidence" value="ECO:0007669"/>
    <property type="project" value="InterPro"/>
</dbReference>
<reference evidence="2" key="1">
    <citation type="submission" date="2022-11" db="EMBL/GenBank/DDBJ databases">
        <authorList>
            <person name="Scott C."/>
            <person name="Bruce N."/>
        </authorList>
    </citation>
    <scope>NUCLEOTIDE SEQUENCE</scope>
</reference>
<name>A0A9P1H654_9PEZI</name>
<evidence type="ECO:0000256" key="1">
    <source>
        <dbReference type="SAM" id="MobiDB-lite"/>
    </source>
</evidence>
<dbReference type="EMBL" id="CALLCH030000014">
    <property type="protein sequence ID" value="CAI4215999.1"/>
    <property type="molecule type" value="Genomic_DNA"/>
</dbReference>
<comment type="caution">
    <text evidence="2">The sequence shown here is derived from an EMBL/GenBank/DDBJ whole genome shotgun (WGS) entry which is preliminary data.</text>
</comment>
<dbReference type="Gene3D" id="3.40.50.1820">
    <property type="entry name" value="alpha/beta hydrolase"/>
    <property type="match status" value="1"/>
</dbReference>
<dbReference type="OrthoDB" id="1735038at2759"/>
<accession>A0A9P1H654</accession>
<dbReference type="InterPro" id="IPR029058">
    <property type="entry name" value="AB_hydrolase_fold"/>
</dbReference>
<protein>
    <submittedName>
        <fullName evidence="2">Uncharacterized protein</fullName>
    </submittedName>
</protein>
<dbReference type="AlphaFoldDB" id="A0A9P1H654"/>
<dbReference type="InterPro" id="IPR008758">
    <property type="entry name" value="Peptidase_S28"/>
</dbReference>
<dbReference type="Pfam" id="PF05577">
    <property type="entry name" value="Peptidase_S28"/>
    <property type="match status" value="1"/>
</dbReference>
<evidence type="ECO:0000313" key="3">
    <source>
        <dbReference type="Proteomes" id="UP000838763"/>
    </source>
</evidence>
<organism evidence="2 3">
    <name type="scientific">Parascedosporium putredinis</name>
    <dbReference type="NCBI Taxonomy" id="1442378"/>
    <lineage>
        <taxon>Eukaryota</taxon>
        <taxon>Fungi</taxon>
        <taxon>Dikarya</taxon>
        <taxon>Ascomycota</taxon>
        <taxon>Pezizomycotina</taxon>
        <taxon>Sordariomycetes</taxon>
        <taxon>Hypocreomycetidae</taxon>
        <taxon>Microascales</taxon>
        <taxon>Microascaceae</taxon>
        <taxon>Parascedosporium</taxon>
    </lineage>
</organism>
<gene>
    <name evidence="2" type="ORF">PPNO1_LOCUS5670</name>
</gene>
<dbReference type="Proteomes" id="UP000838763">
    <property type="component" value="Unassembled WGS sequence"/>
</dbReference>
<proteinExistence type="predicted"/>